<feature type="region of interest" description="Disordered" evidence="1">
    <location>
        <begin position="1"/>
        <end position="25"/>
    </location>
</feature>
<reference evidence="2" key="1">
    <citation type="journal article" date="2022" name="Plant J.">
        <title>Strategies of tolerance reflected in two North American maple genomes.</title>
        <authorList>
            <person name="McEvoy S.L."/>
            <person name="Sezen U.U."/>
            <person name="Trouern-Trend A."/>
            <person name="McMahon S.M."/>
            <person name="Schaberg P.G."/>
            <person name="Yang J."/>
            <person name="Wegrzyn J.L."/>
            <person name="Swenson N.G."/>
        </authorList>
    </citation>
    <scope>NUCLEOTIDE SEQUENCE</scope>
    <source>
        <strain evidence="2">NS2018</strain>
    </source>
</reference>
<dbReference type="AlphaFoldDB" id="A0AA39WAF7"/>
<organism evidence="2 3">
    <name type="scientific">Acer saccharum</name>
    <name type="common">Sugar maple</name>
    <dbReference type="NCBI Taxonomy" id="4024"/>
    <lineage>
        <taxon>Eukaryota</taxon>
        <taxon>Viridiplantae</taxon>
        <taxon>Streptophyta</taxon>
        <taxon>Embryophyta</taxon>
        <taxon>Tracheophyta</taxon>
        <taxon>Spermatophyta</taxon>
        <taxon>Magnoliopsida</taxon>
        <taxon>eudicotyledons</taxon>
        <taxon>Gunneridae</taxon>
        <taxon>Pentapetalae</taxon>
        <taxon>rosids</taxon>
        <taxon>malvids</taxon>
        <taxon>Sapindales</taxon>
        <taxon>Sapindaceae</taxon>
        <taxon>Hippocastanoideae</taxon>
        <taxon>Acereae</taxon>
        <taxon>Acer</taxon>
    </lineage>
</organism>
<evidence type="ECO:0000313" key="3">
    <source>
        <dbReference type="Proteomes" id="UP001168877"/>
    </source>
</evidence>
<keyword evidence="3" id="KW-1185">Reference proteome</keyword>
<dbReference type="Proteomes" id="UP001168877">
    <property type="component" value="Unassembled WGS sequence"/>
</dbReference>
<name>A0AA39WAF7_ACESA</name>
<evidence type="ECO:0000313" key="2">
    <source>
        <dbReference type="EMBL" id="KAK0608575.1"/>
    </source>
</evidence>
<evidence type="ECO:0000256" key="1">
    <source>
        <dbReference type="SAM" id="MobiDB-lite"/>
    </source>
</evidence>
<sequence length="83" mass="9597">MFPPQIEPAFEPQTKTKTQPRHLNQSPKQNLCTLQIYNGLVVSVTGEASRLVVSLRRTVFESLYVQRAASTAFRWNKKQRNHQ</sequence>
<feature type="compositionally biased region" description="Polar residues" evidence="1">
    <location>
        <begin position="13"/>
        <end position="25"/>
    </location>
</feature>
<comment type="caution">
    <text evidence="2">The sequence shown here is derived from an EMBL/GenBank/DDBJ whole genome shotgun (WGS) entry which is preliminary data.</text>
</comment>
<accession>A0AA39WAF7</accession>
<gene>
    <name evidence="2" type="ORF">LWI29_032691</name>
</gene>
<protein>
    <submittedName>
        <fullName evidence="2">Uncharacterized protein</fullName>
    </submittedName>
</protein>
<proteinExistence type="predicted"/>
<reference evidence="2" key="2">
    <citation type="submission" date="2023-06" db="EMBL/GenBank/DDBJ databases">
        <authorList>
            <person name="Swenson N.G."/>
            <person name="Wegrzyn J.L."/>
            <person name="Mcevoy S.L."/>
        </authorList>
    </citation>
    <scope>NUCLEOTIDE SEQUENCE</scope>
    <source>
        <strain evidence="2">NS2018</strain>
        <tissue evidence="2">Leaf</tissue>
    </source>
</reference>
<dbReference type="EMBL" id="JAUESC010000001">
    <property type="protein sequence ID" value="KAK0608575.1"/>
    <property type="molecule type" value="Genomic_DNA"/>
</dbReference>